<evidence type="ECO:0000313" key="3">
    <source>
        <dbReference type="EMBL" id="OAY83868.1"/>
    </source>
</evidence>
<dbReference type="GO" id="GO:0016788">
    <property type="term" value="F:hydrolase activity, acting on ester bonds"/>
    <property type="evidence" value="ECO:0007669"/>
    <property type="project" value="InterPro"/>
</dbReference>
<evidence type="ECO:0000256" key="1">
    <source>
        <dbReference type="ARBA" id="ARBA00008668"/>
    </source>
</evidence>
<dbReference type="PANTHER" id="PTHR45642">
    <property type="entry name" value="GDSL ESTERASE/LIPASE EXL3"/>
    <property type="match status" value="1"/>
</dbReference>
<dbReference type="Proteomes" id="UP000092600">
    <property type="component" value="Unassembled WGS sequence"/>
</dbReference>
<evidence type="ECO:0000313" key="4">
    <source>
        <dbReference type="Proteomes" id="UP000092600"/>
    </source>
</evidence>
<accession>A0A199W3V6</accession>
<feature type="chain" id="PRO_5008286295" evidence="2">
    <location>
        <begin position="26"/>
        <end position="394"/>
    </location>
</feature>
<dbReference type="CDD" id="cd01837">
    <property type="entry name" value="SGNH_plant_lipase_like"/>
    <property type="match status" value="1"/>
</dbReference>
<reference evidence="3 4" key="1">
    <citation type="journal article" date="2016" name="DNA Res.">
        <title>The draft genome of MD-2 pineapple using hybrid error correction of long reads.</title>
        <authorList>
            <person name="Redwan R.M."/>
            <person name="Saidin A."/>
            <person name="Kumar S.V."/>
        </authorList>
    </citation>
    <scope>NUCLEOTIDE SEQUENCE [LARGE SCALE GENOMIC DNA]</scope>
    <source>
        <strain evidence="4">cv. MD2</strain>
        <tissue evidence="3">Leaf</tissue>
    </source>
</reference>
<keyword evidence="2" id="KW-0732">Signal</keyword>
<comment type="caution">
    <text evidence="3">The sequence shown here is derived from an EMBL/GenBank/DDBJ whole genome shotgun (WGS) entry which is preliminary data.</text>
</comment>
<gene>
    <name evidence="3" type="ORF">ACMD2_25436</name>
</gene>
<comment type="similarity">
    <text evidence="1">Belongs to the 'GDSL' lipolytic enzyme family.</text>
</comment>
<dbReference type="PANTHER" id="PTHR45642:SF12">
    <property type="entry name" value="OS09G0132900 PROTEIN"/>
    <property type="match status" value="1"/>
</dbReference>
<protein>
    <submittedName>
        <fullName evidence="3">GDSL esterase/lipase</fullName>
    </submittedName>
</protein>
<dbReference type="InterPro" id="IPR036514">
    <property type="entry name" value="SGNH_hydro_sf"/>
</dbReference>
<dbReference type="EMBL" id="LSRQ01000302">
    <property type="protein sequence ID" value="OAY83868.1"/>
    <property type="molecule type" value="Genomic_DNA"/>
</dbReference>
<evidence type="ECO:0000256" key="2">
    <source>
        <dbReference type="SAM" id="SignalP"/>
    </source>
</evidence>
<name>A0A199W3V6_ANACO</name>
<proteinExistence type="inferred from homology"/>
<organism evidence="3 4">
    <name type="scientific">Ananas comosus</name>
    <name type="common">Pineapple</name>
    <name type="synonym">Ananas ananas</name>
    <dbReference type="NCBI Taxonomy" id="4615"/>
    <lineage>
        <taxon>Eukaryota</taxon>
        <taxon>Viridiplantae</taxon>
        <taxon>Streptophyta</taxon>
        <taxon>Embryophyta</taxon>
        <taxon>Tracheophyta</taxon>
        <taxon>Spermatophyta</taxon>
        <taxon>Magnoliopsida</taxon>
        <taxon>Liliopsida</taxon>
        <taxon>Poales</taxon>
        <taxon>Bromeliaceae</taxon>
        <taxon>Bromelioideae</taxon>
        <taxon>Ananas</taxon>
    </lineage>
</organism>
<dbReference type="Gene3D" id="3.40.50.1110">
    <property type="entry name" value="SGNH hydrolase"/>
    <property type="match status" value="1"/>
</dbReference>
<dbReference type="InterPro" id="IPR035669">
    <property type="entry name" value="SGNH_plant_lipase-like"/>
</dbReference>
<dbReference type="Pfam" id="PF00657">
    <property type="entry name" value="Lipase_GDSL"/>
    <property type="match status" value="1"/>
</dbReference>
<dbReference type="FunFam" id="3.40.50.1110:FF:000003">
    <property type="entry name" value="GDSL esterase/lipase APG"/>
    <property type="match status" value="1"/>
</dbReference>
<sequence length="394" mass="44342">MSLEHYSRWLLSVQLLLLYSMVATASKVPALIVFGDSSVDSGNNNYIQTVARSNFRPYGRDLGGGSPTGRFSNGRLTTDFLSEALGLPQLVPAYLNPNMSIAEFASGVCFASAGTGYDNATSDVLSVIPLWKELEYFKEYREKLKSFQGEAKAQETLSEALYVMSLGTNDFVENYYVLPHRPSQFTVAEYEDFLVGIAEEFVRSIYKLGARKVELTGLPPMGCLPLERVKINPILGGCYEEYNKVAWDFNIKLQKLVDNLNQNLAGIRIVYGDVYDILFDAVQNSSSYGFENVVVGCCGTGLFEMSYMCNRRSPFTCSDANKYAFWDSMHPTERLNNIIADKLMNTTLHEKIRELQYVIMPPEAPMASTKTRLSRKDPAKLRRKDPEIWLTFDS</sequence>
<dbReference type="STRING" id="4615.A0A199W3V6"/>
<dbReference type="InterPro" id="IPR050592">
    <property type="entry name" value="GDSL_lipolytic_enzyme"/>
</dbReference>
<dbReference type="InterPro" id="IPR001087">
    <property type="entry name" value="GDSL"/>
</dbReference>
<feature type="signal peptide" evidence="2">
    <location>
        <begin position="1"/>
        <end position="25"/>
    </location>
</feature>
<dbReference type="AlphaFoldDB" id="A0A199W3V6"/>
<dbReference type="SUPFAM" id="SSF52266">
    <property type="entry name" value="SGNH hydrolase"/>
    <property type="match status" value="1"/>
</dbReference>